<name>A0ABN3JTY8_9ACTN</name>
<evidence type="ECO:0008006" key="3">
    <source>
        <dbReference type="Google" id="ProtNLM"/>
    </source>
</evidence>
<dbReference type="Proteomes" id="UP001500460">
    <property type="component" value="Unassembled WGS sequence"/>
</dbReference>
<proteinExistence type="predicted"/>
<dbReference type="EMBL" id="BAAATK010000018">
    <property type="protein sequence ID" value="GAA2439648.1"/>
    <property type="molecule type" value="Genomic_DNA"/>
</dbReference>
<organism evidence="1 2">
    <name type="scientific">Streptomyces glaucus</name>
    <dbReference type="NCBI Taxonomy" id="284029"/>
    <lineage>
        <taxon>Bacteria</taxon>
        <taxon>Bacillati</taxon>
        <taxon>Actinomycetota</taxon>
        <taxon>Actinomycetes</taxon>
        <taxon>Kitasatosporales</taxon>
        <taxon>Streptomycetaceae</taxon>
        <taxon>Streptomyces</taxon>
    </lineage>
</organism>
<keyword evidence="2" id="KW-1185">Reference proteome</keyword>
<protein>
    <recommendedName>
        <fullName evidence="3">Secreted protein</fullName>
    </recommendedName>
</protein>
<accession>A0ABN3JTY8</accession>
<evidence type="ECO:0000313" key="1">
    <source>
        <dbReference type="EMBL" id="GAA2439648.1"/>
    </source>
</evidence>
<comment type="caution">
    <text evidence="1">The sequence shown here is derived from an EMBL/GenBank/DDBJ whole genome shotgun (WGS) entry which is preliminary data.</text>
</comment>
<evidence type="ECO:0000313" key="2">
    <source>
        <dbReference type="Proteomes" id="UP001500460"/>
    </source>
</evidence>
<reference evidence="1 2" key="1">
    <citation type="journal article" date="2019" name="Int. J. Syst. Evol. Microbiol.">
        <title>The Global Catalogue of Microorganisms (GCM) 10K type strain sequencing project: providing services to taxonomists for standard genome sequencing and annotation.</title>
        <authorList>
            <consortium name="The Broad Institute Genomics Platform"/>
            <consortium name="The Broad Institute Genome Sequencing Center for Infectious Disease"/>
            <person name="Wu L."/>
            <person name="Ma J."/>
        </authorList>
    </citation>
    <scope>NUCLEOTIDE SEQUENCE [LARGE SCALE GENOMIC DNA]</scope>
    <source>
        <strain evidence="1 2">JCM 6922</strain>
    </source>
</reference>
<gene>
    <name evidence="1" type="ORF">GCM10010421_32380</name>
</gene>
<sequence length="179" mass="18974">MSASVTALPTSAEMMSRLDEAAGTGREPAADMRDLAAAIRALLGVEARRNTRVRLGGNVFDVVITGAGLQARRAVAVMDQVQGRCGPVIEDPESGWLYWLVPPGTSSRWAPHPHAVCLGAPHTLTLPPLNRNAPPGPYWLRPSASDRLVPAGPLRDALDRFRPEPAPHAALEAVLGITG</sequence>